<feature type="transmembrane region" description="Helical" evidence="7">
    <location>
        <begin position="12"/>
        <end position="35"/>
    </location>
</feature>
<name>A0AAE3IPE1_9BACT</name>
<evidence type="ECO:0000256" key="1">
    <source>
        <dbReference type="ARBA" id="ARBA00004533"/>
    </source>
</evidence>
<dbReference type="EMBL" id="JAOTPL010000012">
    <property type="protein sequence ID" value="MCU7694686.1"/>
    <property type="molecule type" value="Genomic_DNA"/>
</dbReference>
<evidence type="ECO:0000256" key="7">
    <source>
        <dbReference type="SAM" id="Phobius"/>
    </source>
</evidence>
<keyword evidence="5 7" id="KW-0472">Membrane</keyword>
<evidence type="ECO:0000256" key="2">
    <source>
        <dbReference type="ARBA" id="ARBA00022475"/>
    </source>
</evidence>
<dbReference type="Proteomes" id="UP001209317">
    <property type="component" value="Unassembled WGS sequence"/>
</dbReference>
<evidence type="ECO:0000313" key="9">
    <source>
        <dbReference type="Proteomes" id="UP001209317"/>
    </source>
</evidence>
<proteinExistence type="predicted"/>
<sequence length="299" mass="35160">MQHLLFKIIYAIFYIFSLLPLRVLYVFSDIIAFVLRDIFQYRKKVVLDNLQIAFPEKTQQERDRIAHEFYTRFCDSFLETLKLISISKEALSKRFVCDLQLLEDLHASSERSITLALGHFFNWEMANLAVSLQNPYKQLLVYKKVENYVFENMMLQLRGRFQAALLPTEDFQSRFRSHAGEKYCLILVADQNPYKHRHKAFWTTFFGRLVPFVKGPEKGAVINGNAVVFGKLTRVKRGYYKNELVLITANASETRRGEITKKMAGLIEENIKADPANYLWSHRRFKFVYSEENARNLIQ</sequence>
<dbReference type="AlphaFoldDB" id="A0AAE3IPE1"/>
<dbReference type="RefSeq" id="WP_263038172.1">
    <property type="nucleotide sequence ID" value="NZ_JAOTPL010000012.1"/>
</dbReference>
<keyword evidence="9" id="KW-1185">Reference proteome</keyword>
<keyword evidence="3" id="KW-0997">Cell inner membrane</keyword>
<keyword evidence="6 8" id="KW-0012">Acyltransferase</keyword>
<dbReference type="PANTHER" id="PTHR30606">
    <property type="entry name" value="LIPID A BIOSYNTHESIS LAUROYL ACYLTRANSFERASE"/>
    <property type="match status" value="1"/>
</dbReference>
<evidence type="ECO:0000313" key="8">
    <source>
        <dbReference type="EMBL" id="MCU7694686.1"/>
    </source>
</evidence>
<dbReference type="InterPro" id="IPR004960">
    <property type="entry name" value="LipA_acyltrans"/>
</dbReference>
<comment type="subcellular location">
    <subcellularLocation>
        <location evidence="1">Cell inner membrane</location>
    </subcellularLocation>
</comment>
<comment type="caution">
    <text evidence="8">The sequence shown here is derived from an EMBL/GenBank/DDBJ whole genome shotgun (WGS) entry which is preliminary data.</text>
</comment>
<gene>
    <name evidence="8" type="ORF">OD355_09185</name>
</gene>
<evidence type="ECO:0000256" key="3">
    <source>
        <dbReference type="ARBA" id="ARBA00022519"/>
    </source>
</evidence>
<keyword evidence="4" id="KW-0808">Transferase</keyword>
<keyword evidence="7" id="KW-1133">Transmembrane helix</keyword>
<dbReference type="PANTHER" id="PTHR30606:SF10">
    <property type="entry name" value="PHOSPHATIDYLINOSITOL MANNOSIDE ACYLTRANSFERASE"/>
    <property type="match status" value="1"/>
</dbReference>
<dbReference type="GO" id="GO:0016746">
    <property type="term" value="F:acyltransferase activity"/>
    <property type="evidence" value="ECO:0007669"/>
    <property type="project" value="UniProtKB-KW"/>
</dbReference>
<dbReference type="Pfam" id="PF03279">
    <property type="entry name" value="Lip_A_acyltrans"/>
    <property type="match status" value="1"/>
</dbReference>
<dbReference type="GO" id="GO:0005886">
    <property type="term" value="C:plasma membrane"/>
    <property type="evidence" value="ECO:0007669"/>
    <property type="project" value="UniProtKB-SubCell"/>
</dbReference>
<keyword evidence="2" id="KW-1003">Cell membrane</keyword>
<keyword evidence="7" id="KW-0812">Transmembrane</keyword>
<organism evidence="8 9">
    <name type="scientific">Haoranjiania flava</name>
    <dbReference type="NCBI Taxonomy" id="1856322"/>
    <lineage>
        <taxon>Bacteria</taxon>
        <taxon>Pseudomonadati</taxon>
        <taxon>Bacteroidota</taxon>
        <taxon>Chitinophagia</taxon>
        <taxon>Chitinophagales</taxon>
        <taxon>Chitinophagaceae</taxon>
        <taxon>Haoranjiania</taxon>
    </lineage>
</organism>
<dbReference type="GO" id="GO:0009247">
    <property type="term" value="P:glycolipid biosynthetic process"/>
    <property type="evidence" value="ECO:0007669"/>
    <property type="project" value="UniProtKB-ARBA"/>
</dbReference>
<accession>A0AAE3IPE1</accession>
<protein>
    <submittedName>
        <fullName evidence="8">Lipid A biosynthesis acyltransferase</fullName>
    </submittedName>
</protein>
<reference evidence="8" key="1">
    <citation type="submission" date="2022-10" db="EMBL/GenBank/DDBJ databases">
        <authorList>
            <person name="Kim H.S."/>
            <person name="Kim J.-S."/>
            <person name="Suh M.K."/>
            <person name="Eom M.K."/>
            <person name="Lee J.-S."/>
        </authorList>
    </citation>
    <scope>NUCLEOTIDE SEQUENCE</scope>
    <source>
        <strain evidence="8">LIP-5</strain>
    </source>
</reference>
<evidence type="ECO:0000256" key="5">
    <source>
        <dbReference type="ARBA" id="ARBA00023136"/>
    </source>
</evidence>
<evidence type="ECO:0000256" key="6">
    <source>
        <dbReference type="ARBA" id="ARBA00023315"/>
    </source>
</evidence>
<evidence type="ECO:0000256" key="4">
    <source>
        <dbReference type="ARBA" id="ARBA00022679"/>
    </source>
</evidence>
<dbReference type="CDD" id="cd07984">
    <property type="entry name" value="LPLAT_LABLAT-like"/>
    <property type="match status" value="1"/>
</dbReference>